<sequence>MAVTTANMGHHETATSLRTRLRELHQDIYLARTDGRHTGPLINQAREKLALTAEVVKRTDDTKGFVVPPRREVAERTLSRLTHPRHVRQYLEVDEKQHFTGARALTLEHYPAGVKLGFDASQWLARSQALTGREPGGGFGLPKPPLFPGDGGRHRQRAFRDALADLLPPVHGWLPTIRISDTEVTAITSAPDAVSSLSALLHERGVPASYLVFG</sequence>
<evidence type="ECO:0000313" key="1">
    <source>
        <dbReference type="EMBL" id="MEJ8655022.1"/>
    </source>
</evidence>
<comment type="caution">
    <text evidence="1">The sequence shown here is derived from an EMBL/GenBank/DDBJ whole genome shotgun (WGS) entry which is preliminary data.</text>
</comment>
<dbReference type="Proteomes" id="UP001375539">
    <property type="component" value="Unassembled WGS sequence"/>
</dbReference>
<gene>
    <name evidence="1" type="ORF">WKI58_00495</name>
</gene>
<organism evidence="1 2">
    <name type="scientific">Streptomyces pratisoli</name>
    <dbReference type="NCBI Taxonomy" id="3139917"/>
    <lineage>
        <taxon>Bacteria</taxon>
        <taxon>Bacillati</taxon>
        <taxon>Actinomycetota</taxon>
        <taxon>Actinomycetes</taxon>
        <taxon>Kitasatosporales</taxon>
        <taxon>Streptomycetaceae</taxon>
        <taxon>Streptomyces</taxon>
    </lineage>
</organism>
<protein>
    <submittedName>
        <fullName evidence="1">Uncharacterized protein</fullName>
    </submittedName>
</protein>
<reference evidence="1" key="1">
    <citation type="submission" date="2024-03" db="EMBL/GenBank/DDBJ databases">
        <title>Novel Streptomyces species of biotechnological and ecological value are a feature of Machair soil.</title>
        <authorList>
            <person name="Prole J.R."/>
            <person name="Goodfellow M."/>
            <person name="Allenby N."/>
            <person name="Ward A.C."/>
        </authorList>
    </citation>
    <scope>NUCLEOTIDE SEQUENCE</scope>
    <source>
        <strain evidence="1">MS1.AVA.4</strain>
    </source>
</reference>
<accession>A0ACC6QB25</accession>
<keyword evidence="2" id="KW-1185">Reference proteome</keyword>
<name>A0ACC6QB25_9ACTN</name>
<evidence type="ECO:0000313" key="2">
    <source>
        <dbReference type="Proteomes" id="UP001375539"/>
    </source>
</evidence>
<dbReference type="EMBL" id="JBBKAI010000002">
    <property type="protein sequence ID" value="MEJ8655022.1"/>
    <property type="molecule type" value="Genomic_DNA"/>
</dbReference>
<proteinExistence type="predicted"/>